<evidence type="ECO:0000313" key="3">
    <source>
        <dbReference type="Proteomes" id="UP000762676"/>
    </source>
</evidence>
<accession>A0AAV4IPD4</accession>
<name>A0AAV4IPD4_9GAST</name>
<evidence type="ECO:0000313" key="2">
    <source>
        <dbReference type="EMBL" id="GFS11604.1"/>
    </source>
</evidence>
<feature type="compositionally biased region" description="Basic and acidic residues" evidence="1">
    <location>
        <begin position="36"/>
        <end position="55"/>
    </location>
</feature>
<feature type="compositionally biased region" description="Polar residues" evidence="1">
    <location>
        <begin position="1039"/>
        <end position="1049"/>
    </location>
</feature>
<reference evidence="2 3" key="1">
    <citation type="journal article" date="2021" name="Elife">
        <title>Chloroplast acquisition without the gene transfer in kleptoplastic sea slugs, Plakobranchus ocellatus.</title>
        <authorList>
            <person name="Maeda T."/>
            <person name="Takahashi S."/>
            <person name="Yoshida T."/>
            <person name="Shimamura S."/>
            <person name="Takaki Y."/>
            <person name="Nagai Y."/>
            <person name="Toyoda A."/>
            <person name="Suzuki Y."/>
            <person name="Arimoto A."/>
            <person name="Ishii H."/>
            <person name="Satoh N."/>
            <person name="Nishiyama T."/>
            <person name="Hasebe M."/>
            <person name="Maruyama T."/>
            <person name="Minagawa J."/>
            <person name="Obokata J."/>
            <person name="Shigenobu S."/>
        </authorList>
    </citation>
    <scope>NUCLEOTIDE SEQUENCE [LARGE SCALE GENOMIC DNA]</scope>
</reference>
<feature type="compositionally biased region" description="Basic and acidic residues" evidence="1">
    <location>
        <begin position="980"/>
        <end position="1027"/>
    </location>
</feature>
<sequence length="1088" mass="118772">MHRAINIKHRVVRRVNIEIAPLATFDTIDLGDEDEPIKKSLSDDEEDLHKESKDKCNSPVLTQHYSSFSCNVEATELLPSHESVIQTRIIGGNTSKKSLTQAGGDKSQKETGGLHSGTPTSTSKHGDNKTEVPPDQRSLPAPEQPSSPPCDESRAAIPVSETQARRVPYDRQGSLGRVSLPVRQPDSSSSSSSSSPECHSEHTFTFQTLKAEPSHLQFADTVNKREEKYDNLVPEIPEVTDPSQILSPSKRKAYERRIERLKVTTSPIARPRSTTPINVVTLDEYAAISSSPDASPASPSVLQDKLKITLPADEFAAKPKTPKHHSGKRRTSEDTVFQFSEETLFSRTKSALLVEDDGHFPLSPRRVLLPPTLTPTSSPRLSASPRLTKPVEAENIPPTVSFSQQKSTVHKFFGETVDEIEEENWASFPEPSPTIEAPPSVLIPGLYNCTHLEAADVAQQSSNLDAEFPVNICDNIATDCIGAEHNPADTPSQLSTAFITARNQTTHSGQPTFSEKSTIKQEKTESLVKVASPESDLYLPPSKISAFTAIDPSVNVLSTETAALSLAKSGGDGCGHDSTNASQESSLILQADPNKPNVSSDDNVLFQEENCSSLTDIEKDKYFTCTPLVSRESSNATTSVIDDILLVEQNQHLETSTFGNSAVNKHLSETSTSIVDYSQISLLSDGCQPSLAASNVEPKETPNTCNSPLALHLIQSDASASFAQSLEYTQPQNLLLQDSKPEHSVLQICKSHNTVLEGSRKQTPALEDPLQHPAFFQDCQTQQTELKDLQPQNAVLRDSQRRDIGPEDCQTELEDYQGQNQNRFQDDSQSQYPVLEVCQLHQIEPEGPQLETTGLEHYSPQTIFLETNPPQNSLLELEDPQLLQVELTSPQHGQSNSGTEVLEQLEAPNDLDQAPLPSSGLDLGHQRSYIGVLGSNQEEGVKHELEELYNLPNPTGTCQDLNWVHTTASQEDTHPLPASADHHLKKDTHPFPASADHHLEDTRPLPASADHHLKDTHPLPASADHHQPSGSAFIPPTLLRSSHTSNPFLTDTVDVDSRLAQSGDNSEDSSSDTDCVDVGTVDKVSPSA</sequence>
<keyword evidence="3" id="KW-1185">Reference proteome</keyword>
<comment type="caution">
    <text evidence="2">The sequence shown here is derived from an EMBL/GenBank/DDBJ whole genome shotgun (WGS) entry which is preliminary data.</text>
</comment>
<dbReference type="AlphaFoldDB" id="A0AAV4IPD4"/>
<feature type="region of interest" description="Disordered" evidence="1">
    <location>
        <begin position="970"/>
        <end position="1088"/>
    </location>
</feature>
<dbReference type="EMBL" id="BMAT01006382">
    <property type="protein sequence ID" value="GFS11604.1"/>
    <property type="molecule type" value="Genomic_DNA"/>
</dbReference>
<feature type="region of interest" description="Disordered" evidence="1">
    <location>
        <begin position="33"/>
        <end position="55"/>
    </location>
</feature>
<evidence type="ECO:0000256" key="1">
    <source>
        <dbReference type="SAM" id="MobiDB-lite"/>
    </source>
</evidence>
<gene>
    <name evidence="2" type="ORF">ElyMa_003090600</name>
</gene>
<feature type="compositionally biased region" description="Acidic residues" evidence="1">
    <location>
        <begin position="1065"/>
        <end position="1075"/>
    </location>
</feature>
<dbReference type="Proteomes" id="UP000762676">
    <property type="component" value="Unassembled WGS sequence"/>
</dbReference>
<proteinExistence type="predicted"/>
<organism evidence="2 3">
    <name type="scientific">Elysia marginata</name>
    <dbReference type="NCBI Taxonomy" id="1093978"/>
    <lineage>
        <taxon>Eukaryota</taxon>
        <taxon>Metazoa</taxon>
        <taxon>Spiralia</taxon>
        <taxon>Lophotrochozoa</taxon>
        <taxon>Mollusca</taxon>
        <taxon>Gastropoda</taxon>
        <taxon>Heterobranchia</taxon>
        <taxon>Euthyneura</taxon>
        <taxon>Panpulmonata</taxon>
        <taxon>Sacoglossa</taxon>
        <taxon>Placobranchoidea</taxon>
        <taxon>Plakobranchidae</taxon>
        <taxon>Elysia</taxon>
    </lineage>
</organism>
<feature type="compositionally biased region" description="Basic and acidic residues" evidence="1">
    <location>
        <begin position="124"/>
        <end position="134"/>
    </location>
</feature>
<protein>
    <submittedName>
        <fullName evidence="2">Uncharacterized protein</fullName>
    </submittedName>
</protein>
<feature type="region of interest" description="Disordered" evidence="1">
    <location>
        <begin position="95"/>
        <end position="206"/>
    </location>
</feature>